<dbReference type="Proteomes" id="UP000002899">
    <property type="component" value="Chromosome IV"/>
</dbReference>
<evidence type="ECO:0000256" key="1">
    <source>
        <dbReference type="SAM" id="Phobius"/>
    </source>
</evidence>
<reference evidence="3 4" key="1">
    <citation type="journal article" date="2012" name="Nucleic Acids Res.">
        <title>Sequencing of the smallest Apicomplexan genome from the human pathogen Babesia microti.</title>
        <authorList>
            <person name="Cornillot E."/>
            <person name="Hadj-Kaddour K."/>
            <person name="Dassouli A."/>
            <person name="Noel B."/>
            <person name="Ranwez V."/>
            <person name="Vacherie B."/>
            <person name="Augagneur Y."/>
            <person name="Bres V."/>
            <person name="Duclos A."/>
            <person name="Randazzo S."/>
            <person name="Carcy B."/>
            <person name="Debierre-Grockiego F."/>
            <person name="Delbecq S."/>
            <person name="Moubri-Menage K."/>
            <person name="Shams-Eldin H."/>
            <person name="Usmani-Brown S."/>
            <person name="Bringaud F."/>
            <person name="Wincker P."/>
            <person name="Vivares C.P."/>
            <person name="Schwarz R.T."/>
            <person name="Schetters T.P."/>
            <person name="Krause P.J."/>
            <person name="Gorenflot A."/>
            <person name="Berry V."/>
            <person name="Barbe V."/>
            <person name="Ben Mamoun C."/>
        </authorList>
    </citation>
    <scope>NUCLEOTIDE SEQUENCE [LARGE SCALE GENOMIC DNA]</scope>
    <source>
        <strain evidence="3 4">RI</strain>
    </source>
</reference>
<name>I7IHK6_BABMR</name>
<dbReference type="KEGG" id="bmic:BmR1_04g09015"/>
<sequence length="249" mass="27319">MYTHVIVATFLELLLSVLATTDTSNTHVNKFESAEMMVSKSTTDSNPVSVIGVMDRNIKHNLHNSLQGAKCNGAYCKLSNNKNVESMKNGTNFLIVKHFCLNSCVCWPLWAFSIAYLFCQFIIFLAFVHSSANIFTNGIWGKTFYTHGGLYLIIFSLLTGTIGGLVGYYKSFCIPVILALIGGSLNVGAAVILVVTTIMFGIVGLGLGLIPFCKNLKMNIKYTERCDRLEDLNNYGSNESSNSDTSSRS</sequence>
<feature type="transmembrane region" description="Helical" evidence="1">
    <location>
        <begin position="149"/>
        <end position="169"/>
    </location>
</feature>
<accession>I7IHK6</accession>
<feature type="transmembrane region" description="Helical" evidence="1">
    <location>
        <begin position="189"/>
        <end position="212"/>
    </location>
</feature>
<gene>
    <name evidence="3" type="ORF">BmR1_04g09015</name>
</gene>
<proteinExistence type="predicted"/>
<keyword evidence="1" id="KW-0472">Membrane</keyword>
<reference evidence="3 4" key="3">
    <citation type="journal article" date="2016" name="Sci. Rep.">
        <title>Genome-wide diversity and gene expression profiling of Babesia microti isolates identify polymorphic genes that mediate host-pathogen interactions.</title>
        <authorList>
            <person name="Silva J.C."/>
            <person name="Cornillot E."/>
            <person name="McCracken C."/>
            <person name="Usmani-Brown S."/>
            <person name="Dwivedi A."/>
            <person name="Ifeonu O.O."/>
            <person name="Crabtree J."/>
            <person name="Gotia H.T."/>
            <person name="Virji A.Z."/>
            <person name="Reynes C."/>
            <person name="Colinge J."/>
            <person name="Kumar V."/>
            <person name="Lawres L."/>
            <person name="Pazzi J.E."/>
            <person name="Pablo J.V."/>
            <person name="Hung C."/>
            <person name="Brancato J."/>
            <person name="Kumari P."/>
            <person name="Orvis J."/>
            <person name="Tretina K."/>
            <person name="Chibucos M."/>
            <person name="Ott S."/>
            <person name="Sadzewicz L."/>
            <person name="Sengamalay N."/>
            <person name="Shetty A.C."/>
            <person name="Su Q."/>
            <person name="Tallon L."/>
            <person name="Fraser C.M."/>
            <person name="Frutos R."/>
            <person name="Molina D.M."/>
            <person name="Krause P.J."/>
            <person name="Ben Mamoun C."/>
        </authorList>
    </citation>
    <scope>NUCLEOTIDE SEQUENCE [LARGE SCALE GENOMIC DNA]</scope>
    <source>
        <strain evidence="3 4">RI</strain>
    </source>
</reference>
<keyword evidence="1" id="KW-0812">Transmembrane</keyword>
<keyword evidence="1" id="KW-1133">Transmembrane helix</keyword>
<organism evidence="3 4">
    <name type="scientific">Babesia microti (strain RI)</name>
    <dbReference type="NCBI Taxonomy" id="1133968"/>
    <lineage>
        <taxon>Eukaryota</taxon>
        <taxon>Sar</taxon>
        <taxon>Alveolata</taxon>
        <taxon>Apicomplexa</taxon>
        <taxon>Aconoidasida</taxon>
        <taxon>Piroplasmida</taxon>
        <taxon>Babesiidae</taxon>
        <taxon>Babesia</taxon>
    </lineage>
</organism>
<evidence type="ECO:0000313" key="4">
    <source>
        <dbReference type="Proteomes" id="UP000002899"/>
    </source>
</evidence>
<dbReference type="VEuPathDB" id="PiroplasmaDB:BmR1_04g09015"/>
<evidence type="ECO:0000256" key="2">
    <source>
        <dbReference type="SAM" id="SignalP"/>
    </source>
</evidence>
<dbReference type="EMBL" id="LN871599">
    <property type="protein sequence ID" value="CCF75977.1"/>
    <property type="molecule type" value="Genomic_DNA"/>
</dbReference>
<feature type="signal peptide" evidence="2">
    <location>
        <begin position="1"/>
        <end position="19"/>
    </location>
</feature>
<dbReference type="RefSeq" id="XP_012650385.1">
    <property type="nucleotide sequence ID" value="XM_012794931.1"/>
</dbReference>
<evidence type="ECO:0000313" key="3">
    <source>
        <dbReference type="EMBL" id="CCF75977.1"/>
    </source>
</evidence>
<feature type="transmembrane region" description="Helical" evidence="1">
    <location>
        <begin position="107"/>
        <end position="128"/>
    </location>
</feature>
<protein>
    <submittedName>
        <fullName evidence="3">Uncharacterized protein</fullName>
    </submittedName>
</protein>
<keyword evidence="2" id="KW-0732">Signal</keyword>
<reference evidence="3 4" key="2">
    <citation type="journal article" date="2013" name="PLoS ONE">
        <title>Whole genome mapping and re-organization of the nuclear and mitochondrial genomes of Babesia microti isolates.</title>
        <authorList>
            <person name="Cornillot E."/>
            <person name="Dassouli A."/>
            <person name="Garg A."/>
            <person name="Pachikara N."/>
            <person name="Randazzo S."/>
            <person name="Depoix D."/>
            <person name="Carcy B."/>
            <person name="Delbecq S."/>
            <person name="Frutos R."/>
            <person name="Silva J.C."/>
            <person name="Sutton R."/>
            <person name="Krause P.J."/>
            <person name="Mamoun C.B."/>
        </authorList>
    </citation>
    <scope>NUCLEOTIDE SEQUENCE [LARGE SCALE GENOMIC DNA]</scope>
    <source>
        <strain evidence="3 4">RI</strain>
    </source>
</reference>
<dbReference type="AlphaFoldDB" id="I7IHK6"/>
<feature type="chain" id="PRO_5003710962" evidence="2">
    <location>
        <begin position="20"/>
        <end position="249"/>
    </location>
</feature>
<dbReference type="GeneID" id="24426431"/>
<keyword evidence="4" id="KW-1185">Reference proteome</keyword>